<feature type="transmembrane region" description="Helical" evidence="2">
    <location>
        <begin position="450"/>
        <end position="473"/>
    </location>
</feature>
<accession>A0AA90GZY2</accession>
<keyword evidence="2" id="KW-0472">Membrane</keyword>
<comment type="caution">
    <text evidence="3">The sequence shown here is derived from an EMBL/GenBank/DDBJ whole genome shotgun (WGS) entry which is preliminary data.</text>
</comment>
<evidence type="ECO:0000256" key="2">
    <source>
        <dbReference type="SAM" id="Phobius"/>
    </source>
</evidence>
<organism evidence="3">
    <name type="scientific">Streptantibioticus silvisoli</name>
    <dbReference type="NCBI Taxonomy" id="2705255"/>
    <lineage>
        <taxon>Bacteria</taxon>
        <taxon>Bacillati</taxon>
        <taxon>Actinomycetota</taxon>
        <taxon>Actinomycetes</taxon>
        <taxon>Kitasatosporales</taxon>
        <taxon>Streptomycetaceae</taxon>
        <taxon>Streptantibioticus</taxon>
    </lineage>
</organism>
<dbReference type="Gene3D" id="3.40.50.2300">
    <property type="match status" value="2"/>
</dbReference>
<keyword evidence="2" id="KW-0812">Transmembrane</keyword>
<dbReference type="SUPFAM" id="SSF53822">
    <property type="entry name" value="Periplasmic binding protein-like I"/>
    <property type="match status" value="1"/>
</dbReference>
<dbReference type="RefSeq" id="WP_271314297.1">
    <property type="nucleotide sequence ID" value="NZ_JABXJJ020000001.1"/>
</dbReference>
<sequence length="1022" mass="110943">MHRRHLAGGLICYPAKNRLDLSAPRCGPTEDEAVVTGERRQQYERAFRLLDELTNPDNWGATDLPRSRKPSFPRSNLIKAIEEASKASTQRAVEEAAQEPVQEPLRNNTPKADRARIAWLRQHRWRSQLQWENSRLGIEFKPLFDIGGIFSTLVLLALTTYLGGRLHLLLVVLSAVFLVVVLYRLAPYLRPQLLWLSRINRWFSRNTFLATEQITTQMWSWWNPRASGRVMTKRAQELANEFARVSPESTGTGDGGQPSGTVQPDAAGSAGADAAPAVRSEPAGRGQSACEEGEKDNESRLYLLQFRTLALLEDLRALYLPRRIDLRRLKRPTPPILFLPRATVADGHAALLGAINDVRSRRSEVDPLLVFAGMAPDDLEGLNTAHPWDPDRMPSDHFDEERFRTWISGLRLGQSPKGRPWVLKRAMENNLFTSPATEKLRNPREPKRRLWLRLWSLPTLMALLVAALGLFVWGGVSYQDHHCGSDRWLWFGNHDLHRVKDVTGNGRECIGVTSAAYPFDTTGFRLDGTTADNPGTGMGHDVTLSTLEQWITASNGSIGNSPHITVVYAGPLSIWQGQQASQMRNGLEELAGVYLAQNYANTGASDGPKVKVLLGNGGQELRRQYLMAQQVVAMAKKDPTIVAVVGLGRDTDDSDATVKLLQRQGLAVVDTTNSSPKLSSNLNYFGLASTDTEEANALVHQLLKDSGKNSLKKAYVVARAPAGTDDRYSQQQKSTATAALKAAGYQVVPLPYPAGADISFAGTTDQICDGTASVVYLAGRSEDVSALLSDITGDSKCKNRKFSLLSGDDLTKLDFVLDNVFVPKGVTVYFAALADPLLTGGRSVLVNSVQLVPQLSRESGMPPGSADSAAPNPSPSRTSTASTSTTPAEAQSILDQQMFDDGTLAMAFEAIEAVQDAADVSDAVHSGYRPSVLAGLDRIHLSNQPGGLVEFSHSTTPGGTDHGIVVNKVTEQSGQPKAVCATPAGTSAEAMRTAAEAAKNAGNAGKKSSGEDTLPLCTMLSF</sequence>
<feature type="compositionally biased region" description="Low complexity" evidence="1">
    <location>
        <begin position="264"/>
        <end position="277"/>
    </location>
</feature>
<proteinExistence type="predicted"/>
<protein>
    <submittedName>
        <fullName evidence="3">ABC transporter substrate-binding protein</fullName>
    </submittedName>
</protein>
<evidence type="ECO:0000256" key="1">
    <source>
        <dbReference type="SAM" id="MobiDB-lite"/>
    </source>
</evidence>
<keyword evidence="2" id="KW-1133">Transmembrane helix</keyword>
<dbReference type="InterPro" id="IPR028082">
    <property type="entry name" value="Peripla_BP_I"/>
</dbReference>
<feature type="compositionally biased region" description="Low complexity" evidence="1">
    <location>
        <begin position="862"/>
        <end position="888"/>
    </location>
</feature>
<feature type="transmembrane region" description="Helical" evidence="2">
    <location>
        <begin position="143"/>
        <end position="162"/>
    </location>
</feature>
<dbReference type="EMBL" id="JABXJJ020000001">
    <property type="protein sequence ID" value="MDI5967915.1"/>
    <property type="molecule type" value="Genomic_DNA"/>
</dbReference>
<feature type="region of interest" description="Disordered" evidence="1">
    <location>
        <begin position="243"/>
        <end position="294"/>
    </location>
</feature>
<feature type="region of interest" description="Disordered" evidence="1">
    <location>
        <begin position="856"/>
        <end position="888"/>
    </location>
</feature>
<reference evidence="3" key="1">
    <citation type="submission" date="2023-05" db="EMBL/GenBank/DDBJ databases">
        <title>Streptantibioticus silvisoli sp. nov., acidotolerant actinomycetes 1 from pine litter.</title>
        <authorList>
            <person name="Swiecimska M."/>
            <person name="Golinska P."/>
            <person name="Sangal V."/>
            <person name="Wachnowicz B."/>
            <person name="Goodfellow M."/>
        </authorList>
    </citation>
    <scope>NUCLEOTIDE SEQUENCE</scope>
    <source>
        <strain evidence="3">SL13</strain>
    </source>
</reference>
<dbReference type="AlphaFoldDB" id="A0AA90GZY2"/>
<evidence type="ECO:0000313" key="3">
    <source>
        <dbReference type="EMBL" id="MDI5967915.1"/>
    </source>
</evidence>
<feature type="transmembrane region" description="Helical" evidence="2">
    <location>
        <begin position="168"/>
        <end position="186"/>
    </location>
</feature>
<name>A0AA90GZY2_9ACTN</name>
<dbReference type="CDD" id="cd06268">
    <property type="entry name" value="PBP1_ABC_transporter_LIVBP-like"/>
    <property type="match status" value="1"/>
</dbReference>
<gene>
    <name evidence="3" type="ORF">POF50_000855</name>
</gene>